<comment type="similarity">
    <text evidence="2 8">Belongs to the peroxisomal membrane protein PXMP2/4 family.</text>
</comment>
<dbReference type="PANTHER" id="PTHR11266:SF17">
    <property type="entry name" value="PROTEIN MPV17"/>
    <property type="match status" value="1"/>
</dbReference>
<evidence type="ECO:0000256" key="2">
    <source>
        <dbReference type="ARBA" id="ARBA00006824"/>
    </source>
</evidence>
<feature type="transmembrane region" description="Helical" evidence="8">
    <location>
        <begin position="52"/>
        <end position="73"/>
    </location>
</feature>
<dbReference type="PANTHER" id="PTHR11266">
    <property type="entry name" value="PEROXISOMAL MEMBRANE PROTEIN 2, PXMP2 MPV17"/>
    <property type="match status" value="1"/>
</dbReference>
<dbReference type="GO" id="GO:1901858">
    <property type="term" value="P:regulation of mitochondrial DNA metabolic process"/>
    <property type="evidence" value="ECO:0007669"/>
    <property type="project" value="TreeGrafter"/>
</dbReference>
<evidence type="ECO:0000256" key="1">
    <source>
        <dbReference type="ARBA" id="ARBA00004141"/>
    </source>
</evidence>
<dbReference type="GO" id="GO:0005739">
    <property type="term" value="C:mitochondrion"/>
    <property type="evidence" value="ECO:0007669"/>
    <property type="project" value="TreeGrafter"/>
</dbReference>
<keyword evidence="3 8" id="KW-0812">Transmembrane</keyword>
<comment type="subcellular location">
    <subcellularLocation>
        <location evidence="1">Membrane</location>
        <topology evidence="1">Multi-pass membrane protein</topology>
    </subcellularLocation>
</comment>
<evidence type="ECO:0000256" key="6">
    <source>
        <dbReference type="ARBA" id="ARBA00049743"/>
    </source>
</evidence>
<evidence type="ECO:0000256" key="5">
    <source>
        <dbReference type="ARBA" id="ARBA00023136"/>
    </source>
</evidence>
<organism evidence="9">
    <name type="scientific">Phallusia mammillata</name>
    <dbReference type="NCBI Taxonomy" id="59560"/>
    <lineage>
        <taxon>Eukaryota</taxon>
        <taxon>Metazoa</taxon>
        <taxon>Chordata</taxon>
        <taxon>Tunicata</taxon>
        <taxon>Ascidiacea</taxon>
        <taxon>Phlebobranchia</taxon>
        <taxon>Ascidiidae</taxon>
        <taxon>Phallusia</taxon>
    </lineage>
</organism>
<sequence>MALKYLRMYGDLVKRRPFLTQTVTAGILSTAGDVVAQYTEKRKTRYSFRRTAVMSACGFLYFGPVVSVWLNILHKLNLPVMFTVALDQSFAAPLILGGFSILHPLLSNQGITGAISTFKSSFFDILKANWVVWIPAQTINFSFVPFEYRMLFVQVVAIFWNMFLSYRANVALKKKETTTGSNM</sequence>
<evidence type="ECO:0000256" key="3">
    <source>
        <dbReference type="ARBA" id="ARBA00022692"/>
    </source>
</evidence>
<dbReference type="AlphaFoldDB" id="A0A6F9DL78"/>
<dbReference type="GO" id="GO:0015267">
    <property type="term" value="F:channel activity"/>
    <property type="evidence" value="ECO:0007669"/>
    <property type="project" value="TreeGrafter"/>
</dbReference>
<proteinExistence type="evidence at transcript level"/>
<dbReference type="EMBL" id="LR788079">
    <property type="protein sequence ID" value="CAB3263941.1"/>
    <property type="molecule type" value="mRNA"/>
</dbReference>
<reference evidence="9" key="1">
    <citation type="submission" date="2020-04" db="EMBL/GenBank/DDBJ databases">
        <authorList>
            <person name="Neveu A P."/>
        </authorList>
    </citation>
    <scope>NUCLEOTIDE SEQUENCE</scope>
    <source>
        <tissue evidence="9">Whole embryo</tissue>
    </source>
</reference>
<dbReference type="InterPro" id="IPR007248">
    <property type="entry name" value="Mpv17_PMP22"/>
</dbReference>
<evidence type="ECO:0000256" key="4">
    <source>
        <dbReference type="ARBA" id="ARBA00022989"/>
    </source>
</evidence>
<evidence type="ECO:0000256" key="8">
    <source>
        <dbReference type="RuleBase" id="RU363053"/>
    </source>
</evidence>
<keyword evidence="4 8" id="KW-1133">Transmembrane helix</keyword>
<dbReference type="GO" id="GO:0016020">
    <property type="term" value="C:membrane"/>
    <property type="evidence" value="ECO:0007669"/>
    <property type="project" value="UniProtKB-SubCell"/>
</dbReference>
<protein>
    <recommendedName>
        <fullName evidence="6">Mitochondrial inner membrane protein Mpv17</fullName>
    </recommendedName>
    <alternativeName>
        <fullName evidence="7">Protein Mpv17</fullName>
    </alternativeName>
</protein>
<dbReference type="Pfam" id="PF04117">
    <property type="entry name" value="Mpv17_PMP22"/>
    <property type="match status" value="1"/>
</dbReference>
<name>A0A6F9DL78_9ASCI</name>
<gene>
    <name evidence="9" type="primary">Mpv17</name>
</gene>
<keyword evidence="5 8" id="KW-0472">Membrane</keyword>
<evidence type="ECO:0000313" key="9">
    <source>
        <dbReference type="EMBL" id="CAB3263941.1"/>
    </source>
</evidence>
<accession>A0A6F9DL78</accession>
<evidence type="ECO:0000256" key="7">
    <source>
        <dbReference type="ARBA" id="ARBA00049801"/>
    </source>
</evidence>
<feature type="transmembrane region" description="Helical" evidence="8">
    <location>
        <begin position="148"/>
        <end position="166"/>
    </location>
</feature>